<dbReference type="PANTHER" id="PTHR20974:SF0">
    <property type="entry name" value="UPF0585 PROTEIN CG18661"/>
    <property type="match status" value="1"/>
</dbReference>
<dbReference type="PANTHER" id="PTHR20974">
    <property type="entry name" value="UPF0585 PROTEIN CG18661"/>
    <property type="match status" value="1"/>
</dbReference>
<protein>
    <recommendedName>
        <fullName evidence="3">Methyltransferase domain protein</fullName>
    </recommendedName>
</protein>
<dbReference type="Proteomes" id="UP000051184">
    <property type="component" value="Unassembled WGS sequence"/>
</dbReference>
<name>A0A0P1IPZ2_9RHOB</name>
<reference evidence="2" key="1">
    <citation type="submission" date="2015-09" db="EMBL/GenBank/DDBJ databases">
        <authorList>
            <person name="Rodrigo-Torres Lidia"/>
            <person name="Arahal R.David."/>
        </authorList>
    </citation>
    <scope>NUCLEOTIDE SEQUENCE [LARGE SCALE GENOMIC DNA]</scope>
    <source>
        <strain evidence="2">CECT 5114</strain>
    </source>
</reference>
<dbReference type="CDD" id="cd02440">
    <property type="entry name" value="AdoMet_MTases"/>
    <property type="match status" value="1"/>
</dbReference>
<accession>A0A0P1IPZ2</accession>
<keyword evidence="2" id="KW-1185">Reference proteome</keyword>
<dbReference type="EMBL" id="CYUE01000013">
    <property type="protein sequence ID" value="CUK25612.1"/>
    <property type="molecule type" value="Genomic_DNA"/>
</dbReference>
<proteinExistence type="predicted"/>
<dbReference type="Gene3D" id="3.40.50.150">
    <property type="entry name" value="Vaccinia Virus protein VP39"/>
    <property type="match status" value="1"/>
</dbReference>
<sequence>MAKRAPEATGFAQATEGEKLFAPTAARNQPAINAVMARIAPQSGKALEIASGTGQHIIGFAEMRPDILWQPTDVAPDRLASINAYREDSALENILPAHVLNATQDGWAETNGPFDLIYLSNLLHLISEIAAKTLISEASAALNPGGVALIYGPFMRGGELSSEGDKDFHAKLTAQDPEIGYKDIQTVIAWATKMGLHHVKTHQMPANNLAMQLTKPKASVR</sequence>
<evidence type="ECO:0000313" key="2">
    <source>
        <dbReference type="Proteomes" id="UP000051184"/>
    </source>
</evidence>
<dbReference type="OrthoDB" id="5525831at2"/>
<dbReference type="SUPFAM" id="SSF53335">
    <property type="entry name" value="S-adenosyl-L-methionine-dependent methyltransferases"/>
    <property type="match status" value="1"/>
</dbReference>
<dbReference type="InterPro" id="IPR029063">
    <property type="entry name" value="SAM-dependent_MTases_sf"/>
</dbReference>
<evidence type="ECO:0000313" key="1">
    <source>
        <dbReference type="EMBL" id="CUK25612.1"/>
    </source>
</evidence>
<gene>
    <name evidence="1" type="ORF">TA5114_01413</name>
</gene>
<dbReference type="InterPro" id="IPR010342">
    <property type="entry name" value="DUF938"/>
</dbReference>
<dbReference type="Pfam" id="PF06080">
    <property type="entry name" value="DUF938"/>
    <property type="match status" value="1"/>
</dbReference>
<organism evidence="1 2">
    <name type="scientific">Cognatishimia activa</name>
    <dbReference type="NCBI Taxonomy" id="1715691"/>
    <lineage>
        <taxon>Bacteria</taxon>
        <taxon>Pseudomonadati</taxon>
        <taxon>Pseudomonadota</taxon>
        <taxon>Alphaproteobacteria</taxon>
        <taxon>Rhodobacterales</taxon>
        <taxon>Paracoccaceae</taxon>
        <taxon>Cognatishimia</taxon>
    </lineage>
</organism>
<evidence type="ECO:0008006" key="3">
    <source>
        <dbReference type="Google" id="ProtNLM"/>
    </source>
</evidence>
<dbReference type="RefSeq" id="WP_058314586.1">
    <property type="nucleotide sequence ID" value="NZ_CYTO01000010.1"/>
</dbReference>
<dbReference type="STRING" id="1715691.TA5113_01673"/>
<dbReference type="AlphaFoldDB" id="A0A0P1IPZ2"/>